<feature type="transmembrane region" description="Helical" evidence="1">
    <location>
        <begin position="35"/>
        <end position="57"/>
    </location>
</feature>
<dbReference type="SUPFAM" id="SSF103473">
    <property type="entry name" value="MFS general substrate transporter"/>
    <property type="match status" value="1"/>
</dbReference>
<protein>
    <submittedName>
        <fullName evidence="2">MFS transporter</fullName>
    </submittedName>
</protein>
<dbReference type="AlphaFoldDB" id="A0A650CP80"/>
<name>A0A650CP80_9CREN</name>
<feature type="transmembrane region" description="Helical" evidence="1">
    <location>
        <begin position="90"/>
        <end position="110"/>
    </location>
</feature>
<evidence type="ECO:0000313" key="2">
    <source>
        <dbReference type="EMBL" id="QGR19650.1"/>
    </source>
</evidence>
<evidence type="ECO:0000256" key="1">
    <source>
        <dbReference type="SAM" id="Phobius"/>
    </source>
</evidence>
<dbReference type="Gene3D" id="1.20.1250.20">
    <property type="entry name" value="MFS general substrate transporter like domains"/>
    <property type="match status" value="2"/>
</dbReference>
<feature type="transmembrane region" description="Helical" evidence="1">
    <location>
        <begin position="280"/>
        <end position="303"/>
    </location>
</feature>
<reference evidence="2 3" key="1">
    <citation type="submission" date="2019-10" db="EMBL/GenBank/DDBJ databases">
        <title>Genome Sequences from Six Type Strain Members of the Archaeal Family Sulfolobaceae: Acidianus ambivalens, Acidianus infernus, Metallosphaera prunae, Stygiolobus azoricus, Sulfolobus metallicus, and Sulfurisphaera ohwakuensis.</title>
        <authorList>
            <person name="Counts J.A."/>
            <person name="Kelly R.M."/>
        </authorList>
    </citation>
    <scope>NUCLEOTIDE SEQUENCE [LARGE SCALE GENOMIC DNA]</scope>
    <source>
        <strain evidence="2 3">FC6</strain>
    </source>
</reference>
<dbReference type="GeneID" id="42798671"/>
<feature type="transmembrane region" description="Helical" evidence="1">
    <location>
        <begin position="7"/>
        <end position="29"/>
    </location>
</feature>
<evidence type="ECO:0000313" key="3">
    <source>
        <dbReference type="Proteomes" id="UP000423396"/>
    </source>
</evidence>
<feature type="transmembrane region" description="Helical" evidence="1">
    <location>
        <begin position="350"/>
        <end position="369"/>
    </location>
</feature>
<dbReference type="RefSeq" id="WP_156006630.1">
    <property type="nucleotide sequence ID" value="NZ_CP045483.1"/>
</dbReference>
<keyword evidence="1" id="KW-1133">Transmembrane helix</keyword>
<dbReference type="InterPro" id="IPR011701">
    <property type="entry name" value="MFS"/>
</dbReference>
<feature type="transmembrane region" description="Helical" evidence="1">
    <location>
        <begin position="224"/>
        <end position="243"/>
    </location>
</feature>
<dbReference type="Pfam" id="PF07690">
    <property type="entry name" value="MFS_1"/>
    <property type="match status" value="1"/>
</dbReference>
<dbReference type="PANTHER" id="PTHR23526">
    <property type="entry name" value="INTEGRAL MEMBRANE TRANSPORT PROTEIN-RELATED"/>
    <property type="match status" value="1"/>
</dbReference>
<dbReference type="GO" id="GO:0022857">
    <property type="term" value="F:transmembrane transporter activity"/>
    <property type="evidence" value="ECO:0007669"/>
    <property type="project" value="InterPro"/>
</dbReference>
<keyword evidence="1" id="KW-0472">Membrane</keyword>
<dbReference type="KEGG" id="sazo:D1868_06335"/>
<dbReference type="OrthoDB" id="117970at2157"/>
<dbReference type="EMBL" id="CP045483">
    <property type="protein sequence ID" value="QGR19650.1"/>
    <property type="molecule type" value="Genomic_DNA"/>
</dbReference>
<feature type="transmembrane region" description="Helical" evidence="1">
    <location>
        <begin position="151"/>
        <end position="170"/>
    </location>
</feature>
<feature type="transmembrane region" description="Helical" evidence="1">
    <location>
        <begin position="64"/>
        <end position="84"/>
    </location>
</feature>
<dbReference type="PANTHER" id="PTHR23526:SF2">
    <property type="entry name" value="MAJOR FACILITATOR SUPERFAMILY (MFS) PROFILE DOMAIN-CONTAINING PROTEIN"/>
    <property type="match status" value="1"/>
</dbReference>
<proteinExistence type="predicted"/>
<dbReference type="InterPro" id="IPR052528">
    <property type="entry name" value="Sugar_transport-like"/>
</dbReference>
<dbReference type="Proteomes" id="UP000423396">
    <property type="component" value="Chromosome"/>
</dbReference>
<feature type="transmembrane region" description="Helical" evidence="1">
    <location>
        <begin position="255"/>
        <end position="274"/>
    </location>
</feature>
<gene>
    <name evidence="2" type="ORF">D1868_06335</name>
</gene>
<keyword evidence="3" id="KW-1185">Reference proteome</keyword>
<feature type="transmembrane region" description="Helical" evidence="1">
    <location>
        <begin position="315"/>
        <end position="338"/>
    </location>
</feature>
<accession>A0A650CP80</accession>
<dbReference type="InterPro" id="IPR036259">
    <property type="entry name" value="MFS_trans_sf"/>
</dbReference>
<organism evidence="2 3">
    <name type="scientific">Stygiolobus azoricus</name>
    <dbReference type="NCBI Taxonomy" id="41675"/>
    <lineage>
        <taxon>Archaea</taxon>
        <taxon>Thermoproteota</taxon>
        <taxon>Thermoprotei</taxon>
        <taxon>Sulfolobales</taxon>
        <taxon>Sulfolobaceae</taxon>
        <taxon>Stygiolobus</taxon>
    </lineage>
</organism>
<feature type="transmembrane region" description="Helical" evidence="1">
    <location>
        <begin position="191"/>
        <end position="212"/>
    </location>
</feature>
<sequence>MKPLRTYILLSNFALNLSQPFISFLSALSGLNGEALAIVSSAGSVLPSLVQFILGFVKARGKQLVVIGSAILGILWILLSFIPFNSVTFVAIYVFLEASLGVSLFGWYLIMERVSTSSRGKVLAQYSFYSTLGGLIATLITGFLVGDNTALIRPFFLMTGVLILSDSYIASKFDVDYEKPPINGLNVTKEFRDFLLITFMFNVIWSSAWPLFPLAQVYVFNMNFENVAIIDTVSGVSTLLMQNWVGKLVDKNRKLMMFTGRLALATFPLAYALSTSTYEIYLANIVAGFTNSVNSTAYLSYLYDSSKDTRKSVGLYNAVTAIGDLTGSSIGGITAQLVTSYFGVVQGIRNMMLVIALLRLLASLFYLRLHEPIKA</sequence>
<feature type="transmembrane region" description="Helical" evidence="1">
    <location>
        <begin position="122"/>
        <end position="145"/>
    </location>
</feature>
<keyword evidence="1" id="KW-0812">Transmembrane</keyword>